<evidence type="ECO:0000259" key="4">
    <source>
        <dbReference type="SMART" id="SM00645"/>
    </source>
</evidence>
<dbReference type="AlphaFoldDB" id="A0A8X8VU76"/>
<evidence type="ECO:0000256" key="1">
    <source>
        <dbReference type="ARBA" id="ARBA00008455"/>
    </source>
</evidence>
<organism evidence="5">
    <name type="scientific">Salvia splendens</name>
    <name type="common">Scarlet sage</name>
    <dbReference type="NCBI Taxonomy" id="180675"/>
    <lineage>
        <taxon>Eukaryota</taxon>
        <taxon>Viridiplantae</taxon>
        <taxon>Streptophyta</taxon>
        <taxon>Embryophyta</taxon>
        <taxon>Tracheophyta</taxon>
        <taxon>Spermatophyta</taxon>
        <taxon>Magnoliopsida</taxon>
        <taxon>eudicotyledons</taxon>
        <taxon>Gunneridae</taxon>
        <taxon>Pentapetalae</taxon>
        <taxon>asterids</taxon>
        <taxon>lamiids</taxon>
        <taxon>Lamiales</taxon>
        <taxon>Lamiaceae</taxon>
        <taxon>Nepetoideae</taxon>
        <taxon>Mentheae</taxon>
        <taxon>Salviinae</taxon>
        <taxon>Salvia</taxon>
        <taxon>Salvia subgen. Calosphace</taxon>
        <taxon>core Calosphace</taxon>
    </lineage>
</organism>
<reference evidence="5" key="2">
    <citation type="submission" date="2020-08" db="EMBL/GenBank/DDBJ databases">
        <title>Plant Genome Project.</title>
        <authorList>
            <person name="Zhang R.-G."/>
        </authorList>
    </citation>
    <scope>NUCLEOTIDE SEQUENCE</scope>
    <source>
        <strain evidence="5">Huo1</strain>
        <tissue evidence="5">Leaf</tissue>
    </source>
</reference>
<dbReference type="SUPFAM" id="SSF54001">
    <property type="entry name" value="Cysteine proteinases"/>
    <property type="match status" value="1"/>
</dbReference>
<dbReference type="SMART" id="SM00645">
    <property type="entry name" value="Pept_C1"/>
    <property type="match status" value="1"/>
</dbReference>
<dbReference type="InterPro" id="IPR038765">
    <property type="entry name" value="Papain-like_cys_pep_sf"/>
</dbReference>
<dbReference type="PROSITE" id="PS00639">
    <property type="entry name" value="THIOL_PROTEASE_HIS"/>
    <property type="match status" value="1"/>
</dbReference>
<dbReference type="InterPro" id="IPR013128">
    <property type="entry name" value="Peptidase_C1A"/>
</dbReference>
<dbReference type="CDD" id="cd02248">
    <property type="entry name" value="Peptidase_C1A"/>
    <property type="match status" value="1"/>
</dbReference>
<gene>
    <name evidence="5" type="ORF">SASPL_157884</name>
</gene>
<dbReference type="InterPro" id="IPR025660">
    <property type="entry name" value="Pept_his_AS"/>
</dbReference>
<comment type="caution">
    <text evidence="5">The sequence shown here is derived from an EMBL/GenBank/DDBJ whole genome shotgun (WGS) entry which is preliminary data.</text>
</comment>
<dbReference type="InterPro" id="IPR000668">
    <property type="entry name" value="Peptidase_C1A_C"/>
</dbReference>
<evidence type="ECO:0000256" key="2">
    <source>
        <dbReference type="ARBA" id="ARBA00023157"/>
    </source>
</evidence>
<dbReference type="InterPro" id="IPR039417">
    <property type="entry name" value="Peptidase_C1A_papain-like"/>
</dbReference>
<protein>
    <recommendedName>
        <fullName evidence="4">Peptidase C1A papain C-terminal domain-containing protein</fullName>
    </recommendedName>
</protein>
<dbReference type="InterPro" id="IPR000169">
    <property type="entry name" value="Pept_cys_AS"/>
</dbReference>
<dbReference type="InterPro" id="IPR025661">
    <property type="entry name" value="Pept_asp_AS"/>
</dbReference>
<keyword evidence="6" id="KW-1185">Reference proteome</keyword>
<evidence type="ECO:0000256" key="3">
    <source>
        <dbReference type="SAM" id="SignalP"/>
    </source>
</evidence>
<comment type="similarity">
    <text evidence="1">Belongs to the peptidase C1 family.</text>
</comment>
<dbReference type="PROSITE" id="PS00139">
    <property type="entry name" value="THIOL_PROTEASE_CYS"/>
    <property type="match status" value="1"/>
</dbReference>
<evidence type="ECO:0000313" key="6">
    <source>
        <dbReference type="Proteomes" id="UP000298416"/>
    </source>
</evidence>
<proteinExistence type="inferred from homology"/>
<feature type="chain" id="PRO_5036499543" description="Peptidase C1A papain C-terminal domain-containing protein" evidence="3">
    <location>
        <begin position="21"/>
        <end position="304"/>
    </location>
</feature>
<dbReference type="Proteomes" id="UP000298416">
    <property type="component" value="Unassembled WGS sequence"/>
</dbReference>
<feature type="signal peptide" evidence="3">
    <location>
        <begin position="1"/>
        <end position="20"/>
    </location>
</feature>
<evidence type="ECO:0000313" key="5">
    <source>
        <dbReference type="EMBL" id="KAG6382450.1"/>
    </source>
</evidence>
<dbReference type="Pfam" id="PF00112">
    <property type="entry name" value="Peptidase_C1"/>
    <property type="match status" value="2"/>
</dbReference>
<accession>A0A8X8VU76</accession>
<keyword evidence="2" id="KW-1015">Disulfide bond</keyword>
<dbReference type="PRINTS" id="PR00705">
    <property type="entry name" value="PAPAIN"/>
</dbReference>
<dbReference type="Gene3D" id="3.90.70.10">
    <property type="entry name" value="Cysteine proteinases"/>
    <property type="match status" value="2"/>
</dbReference>
<dbReference type="PROSITE" id="PS00640">
    <property type="entry name" value="THIOL_PROTEASE_ASN"/>
    <property type="match status" value="1"/>
</dbReference>
<feature type="domain" description="Peptidase C1A papain C-terminal" evidence="4">
    <location>
        <begin position="116"/>
        <end position="303"/>
    </location>
</feature>
<reference evidence="5" key="1">
    <citation type="submission" date="2018-01" db="EMBL/GenBank/DDBJ databases">
        <authorList>
            <person name="Mao J.F."/>
        </authorList>
    </citation>
    <scope>NUCLEOTIDE SEQUENCE</scope>
    <source>
        <strain evidence="5">Huo1</strain>
        <tissue evidence="5">Leaf</tissue>
    </source>
</reference>
<keyword evidence="3" id="KW-0732">Signal</keyword>
<dbReference type="GO" id="GO:0008234">
    <property type="term" value="F:cysteine-type peptidase activity"/>
    <property type="evidence" value="ECO:0007669"/>
    <property type="project" value="InterPro"/>
</dbReference>
<sequence length="304" mass="33181">MAPTLYLSLFLLHFWGFSERSPHRGGLIDGGETPPMDDPVRPQLQRCCGQGTQVQNIQGQHRLHRHLQCCRNRSYTLAINDFANLTNEEFVLTRTGLKMGSRRNSSAFMHADVTEVPSSMDWRTVGAVTGVKDQGKCGCCWAFAAVAATESIKQLTTGNLVSLSEQELLDCDTSPYERVAGSCNPERPAPRAGKISGYEDVPANDEEALLKAVSKQPVSVSIDGSGSQFQFYKSGVFTGECATMTNHAVTIVGYGENSDGIKYWLVKNSWVTDWGEAGFGMIQRESGNVEGLCGIAKRPSYPLA</sequence>
<dbReference type="GO" id="GO:0006508">
    <property type="term" value="P:proteolysis"/>
    <property type="evidence" value="ECO:0007669"/>
    <property type="project" value="InterPro"/>
</dbReference>
<dbReference type="EMBL" id="PNBA02001078">
    <property type="protein sequence ID" value="KAG6382450.1"/>
    <property type="molecule type" value="Genomic_DNA"/>
</dbReference>
<dbReference type="PANTHER" id="PTHR12411">
    <property type="entry name" value="CYSTEINE PROTEASE FAMILY C1-RELATED"/>
    <property type="match status" value="1"/>
</dbReference>
<name>A0A8X8VU76_SALSN</name>